<dbReference type="SUPFAM" id="SSF102114">
    <property type="entry name" value="Radical SAM enzymes"/>
    <property type="match status" value="1"/>
</dbReference>
<feature type="binding site" evidence="8">
    <location>
        <position position="54"/>
    </location>
    <ligand>
        <name>[4Fe-4S] cluster</name>
        <dbReference type="ChEBI" id="CHEBI:49883"/>
        <note>4Fe-4S-S-AdoMet</note>
    </ligand>
</feature>
<feature type="binding site" evidence="8">
    <location>
        <begin position="53"/>
        <end position="55"/>
    </location>
    <ligand>
        <name>S-adenosyl-L-methionine</name>
        <dbReference type="ChEBI" id="CHEBI:59789"/>
    </ligand>
</feature>
<dbReference type="HAMAP" id="MF_00917">
    <property type="entry name" value="QueE"/>
    <property type="match status" value="1"/>
</dbReference>
<evidence type="ECO:0000256" key="2">
    <source>
        <dbReference type="ARBA" id="ARBA00022691"/>
    </source>
</evidence>
<evidence type="ECO:0000313" key="12">
    <source>
        <dbReference type="Proteomes" id="UP001596388"/>
    </source>
</evidence>
<dbReference type="PROSITE" id="PS51918">
    <property type="entry name" value="RADICAL_SAM"/>
    <property type="match status" value="1"/>
</dbReference>
<dbReference type="Pfam" id="PF04055">
    <property type="entry name" value="Radical_SAM"/>
    <property type="match status" value="1"/>
</dbReference>
<evidence type="ECO:0000256" key="4">
    <source>
        <dbReference type="ARBA" id="ARBA00022842"/>
    </source>
</evidence>
<evidence type="ECO:0000313" key="11">
    <source>
        <dbReference type="EMBL" id="MFC7095943.1"/>
    </source>
</evidence>
<dbReference type="GeneID" id="79270178"/>
<comment type="cofactor">
    <cofactor evidence="8">
        <name>S-adenosyl-L-methionine</name>
        <dbReference type="ChEBI" id="CHEBI:59789"/>
    </cofactor>
    <text evidence="8">Binds 1 S-adenosyl-L-methionine per subunit.</text>
</comment>
<evidence type="ECO:0000259" key="10">
    <source>
        <dbReference type="PROSITE" id="PS51918"/>
    </source>
</evidence>
<comment type="catalytic activity">
    <reaction evidence="8">
        <text>6-carboxy-5,6,7,8-tetrahydropterin + H(+) = 7-carboxy-7-carbaguanine + NH4(+)</text>
        <dbReference type="Rhea" id="RHEA:27974"/>
        <dbReference type="ChEBI" id="CHEBI:15378"/>
        <dbReference type="ChEBI" id="CHEBI:28938"/>
        <dbReference type="ChEBI" id="CHEBI:61032"/>
        <dbReference type="ChEBI" id="CHEBI:61036"/>
        <dbReference type="EC" id="4.3.99.3"/>
    </reaction>
</comment>
<dbReference type="InterPro" id="IPR058240">
    <property type="entry name" value="rSAM_sf"/>
</dbReference>
<dbReference type="PIRSF" id="PIRSF000370">
    <property type="entry name" value="QueE"/>
    <property type="match status" value="1"/>
</dbReference>
<protein>
    <recommendedName>
        <fullName evidence="8">7-carboxy-7-deazaguanine synthase</fullName>
        <shortName evidence="8">CDG synthase</shortName>
        <ecNumber evidence="8">4.3.99.3</ecNumber>
    </recommendedName>
    <alternativeName>
        <fullName evidence="8">Archaeosine biosynthesis protein QueE</fullName>
    </alternativeName>
</protein>
<keyword evidence="3 8" id="KW-0479">Metal-binding</keyword>
<comment type="function">
    <text evidence="8">Catalyzes the complex heterocyclic radical-mediated conversion of 6-carboxy-5,6,7,8-tetrahydropterin (CPH4) to 7-carboxy-7-deazaguanine (CDG), a step common to the biosynthetic pathways of all 7-deazapurine-containing compounds.</text>
</comment>
<proteinExistence type="inferred from homology"/>
<evidence type="ECO:0000256" key="8">
    <source>
        <dbReference type="HAMAP-Rule" id="MF_00917"/>
    </source>
</evidence>
<feature type="region of interest" description="Disordered" evidence="9">
    <location>
        <begin position="137"/>
        <end position="162"/>
    </location>
</feature>
<feature type="binding site" evidence="8">
    <location>
        <begin position="133"/>
        <end position="135"/>
    </location>
    <ligand>
        <name>S-adenosyl-L-methionine</name>
        <dbReference type="ChEBI" id="CHEBI:59789"/>
    </ligand>
</feature>
<comment type="similarity">
    <text evidence="8">Belongs to the radical SAM superfamily. 7-carboxy-7-deazaguanine synthase family.</text>
</comment>
<dbReference type="EMBL" id="JBHTAG010000002">
    <property type="protein sequence ID" value="MFC7095943.1"/>
    <property type="molecule type" value="Genomic_DNA"/>
</dbReference>
<sequence length="265" mass="28796">MPVTSEVDRPETAPDGPALPVNELFASLQGEGVLAGVPSTFVRTSGCNLRCWFCDSYHTSWEPTHAWMAVDDVVAAVAERDPDHVVLTGGEPTIHEESFELLRRLGDDYHLTVETNGTVVPPEGTPVDLASISPKLASSTPTAERPPAGADGEAPPADSGEWAARHEANRIDIDALATLVERYESQLKFVVTGREDMAEIVDLVERVREAASVAVPDEEVLLMPEGQTRDQLADTRTAVAELAAEYGFRYTPRIHVDLWNDAPET</sequence>
<evidence type="ECO:0000256" key="9">
    <source>
        <dbReference type="SAM" id="MobiDB-lite"/>
    </source>
</evidence>
<dbReference type="EC" id="4.3.99.3" evidence="8"/>
<feature type="binding site" evidence="8">
    <location>
        <position position="88"/>
    </location>
    <ligand>
        <name>substrate</name>
    </ligand>
</feature>
<keyword evidence="2 8" id="KW-0949">S-adenosyl-L-methionine</keyword>
<comment type="caution">
    <text evidence="11">The sequence shown here is derived from an EMBL/GenBank/DDBJ whole genome shotgun (WGS) entry which is preliminary data.</text>
</comment>
<feature type="binding site" evidence="8">
    <location>
        <begin position="28"/>
        <end position="30"/>
    </location>
    <ligand>
        <name>substrate</name>
    </ligand>
</feature>
<comment type="subunit">
    <text evidence="8">Homodimer.</text>
</comment>
<keyword evidence="5 8" id="KW-0408">Iron</keyword>
<keyword evidence="4 8" id="KW-0460">Magnesium</keyword>
<dbReference type="GO" id="GO:0000287">
    <property type="term" value="F:magnesium ion binding"/>
    <property type="evidence" value="ECO:0007669"/>
    <property type="project" value="UniProtKB-UniRule"/>
</dbReference>
<keyword evidence="7 8" id="KW-0456">Lyase</keyword>
<dbReference type="GO" id="GO:1904047">
    <property type="term" value="F:S-adenosyl-L-methionine binding"/>
    <property type="evidence" value="ECO:0007669"/>
    <property type="project" value="UniProtKB-UniRule"/>
</dbReference>
<dbReference type="Proteomes" id="UP001596388">
    <property type="component" value="Unassembled WGS sequence"/>
</dbReference>
<dbReference type="PANTHER" id="PTHR42836:SF1">
    <property type="entry name" value="7-CARBOXY-7-DEAZAGUANINE SYNTHASE"/>
    <property type="match status" value="1"/>
</dbReference>
<feature type="compositionally biased region" description="Low complexity" evidence="9">
    <location>
        <begin position="143"/>
        <end position="158"/>
    </location>
</feature>
<feature type="domain" description="Radical SAM core" evidence="10">
    <location>
        <begin position="34"/>
        <end position="261"/>
    </location>
</feature>
<dbReference type="RefSeq" id="WP_276236575.1">
    <property type="nucleotide sequence ID" value="NZ_CP119989.1"/>
</dbReference>
<organism evidence="11 12">
    <name type="scientific">Halobaculum marinum</name>
    <dbReference type="NCBI Taxonomy" id="3031996"/>
    <lineage>
        <taxon>Archaea</taxon>
        <taxon>Methanobacteriati</taxon>
        <taxon>Methanobacteriota</taxon>
        <taxon>Stenosarchaea group</taxon>
        <taxon>Halobacteria</taxon>
        <taxon>Halobacteriales</taxon>
        <taxon>Haloferacaceae</taxon>
        <taxon>Halobaculum</taxon>
    </lineage>
</organism>
<reference evidence="11 12" key="1">
    <citation type="journal article" date="2019" name="Int. J. Syst. Evol. Microbiol.">
        <title>The Global Catalogue of Microorganisms (GCM) 10K type strain sequencing project: providing services to taxonomists for standard genome sequencing and annotation.</title>
        <authorList>
            <consortium name="The Broad Institute Genomics Platform"/>
            <consortium name="The Broad Institute Genome Sequencing Center for Infectious Disease"/>
            <person name="Wu L."/>
            <person name="Ma J."/>
        </authorList>
    </citation>
    <scope>NUCLEOTIDE SEQUENCE [LARGE SCALE GENOMIC DNA]</scope>
    <source>
        <strain evidence="11 12">DT55</strain>
    </source>
</reference>
<dbReference type="GO" id="GO:0016840">
    <property type="term" value="F:carbon-nitrogen lyase activity"/>
    <property type="evidence" value="ECO:0007669"/>
    <property type="project" value="UniProtKB-UniRule"/>
</dbReference>
<dbReference type="GO" id="GO:0051539">
    <property type="term" value="F:4 iron, 4 sulfur cluster binding"/>
    <property type="evidence" value="ECO:0007669"/>
    <property type="project" value="UniProtKB-UniRule"/>
</dbReference>
<feature type="binding site" evidence="8">
    <location>
        <position position="47"/>
    </location>
    <ligand>
        <name>[4Fe-4S] cluster</name>
        <dbReference type="ChEBI" id="CHEBI:49883"/>
        <note>4Fe-4S-S-AdoMet</note>
    </ligand>
</feature>
<keyword evidence="6 8" id="KW-0411">Iron-sulfur</keyword>
<keyword evidence="12" id="KW-1185">Reference proteome</keyword>
<gene>
    <name evidence="8" type="primary">queE</name>
    <name evidence="11" type="ORF">ACFQKD_01375</name>
</gene>
<dbReference type="SFLD" id="SFLDS00029">
    <property type="entry name" value="Radical_SAM"/>
    <property type="match status" value="1"/>
</dbReference>
<comment type="pathway">
    <text evidence="8">Purine metabolism; 7-cyano-7-deazaguanine biosynthesis.</text>
</comment>
<feature type="binding site" evidence="8">
    <location>
        <position position="43"/>
    </location>
    <ligand>
        <name>substrate</name>
    </ligand>
</feature>
<evidence type="ECO:0000256" key="6">
    <source>
        <dbReference type="ARBA" id="ARBA00023014"/>
    </source>
</evidence>
<feature type="binding site" evidence="8">
    <location>
        <position position="56"/>
    </location>
    <ligand>
        <name>Mg(2+)</name>
        <dbReference type="ChEBI" id="CHEBI:18420"/>
    </ligand>
</feature>
<feature type="binding site" evidence="8">
    <location>
        <position position="51"/>
    </location>
    <ligand>
        <name>[4Fe-4S] cluster</name>
        <dbReference type="ChEBI" id="CHEBI:49883"/>
        <note>4Fe-4S-S-AdoMet</note>
    </ligand>
</feature>
<dbReference type="InterPro" id="IPR007197">
    <property type="entry name" value="rSAM"/>
</dbReference>
<dbReference type="InterPro" id="IPR024924">
    <property type="entry name" value="7-CO-7-deazaguanine_synth-like"/>
</dbReference>
<dbReference type="PANTHER" id="PTHR42836">
    <property type="entry name" value="7-CARBOXY-7-DEAZAGUANINE SYNTHASE"/>
    <property type="match status" value="1"/>
</dbReference>
<name>A0ABD5WSQ3_9EURY</name>
<dbReference type="Gene3D" id="3.20.20.70">
    <property type="entry name" value="Aldolase class I"/>
    <property type="match status" value="1"/>
</dbReference>
<comment type="cofactor">
    <cofactor evidence="8">
        <name>Mg(2+)</name>
        <dbReference type="ChEBI" id="CHEBI:18420"/>
    </cofactor>
</comment>
<evidence type="ECO:0000256" key="7">
    <source>
        <dbReference type="ARBA" id="ARBA00023239"/>
    </source>
</evidence>
<dbReference type="InterPro" id="IPR013785">
    <property type="entry name" value="Aldolase_TIM"/>
</dbReference>
<evidence type="ECO:0000256" key="3">
    <source>
        <dbReference type="ARBA" id="ARBA00022723"/>
    </source>
</evidence>
<evidence type="ECO:0000256" key="5">
    <source>
        <dbReference type="ARBA" id="ARBA00023004"/>
    </source>
</evidence>
<comment type="cofactor">
    <cofactor evidence="8">
        <name>[4Fe-4S] cluster</name>
        <dbReference type="ChEBI" id="CHEBI:49883"/>
    </cofactor>
    <text evidence="8">Binds 1 [4Fe-4S] cluster. The cluster is coordinated with 3 cysteines and an exchangeable S-adenosyl-L-methionine.</text>
</comment>
<accession>A0ABD5WSQ3</accession>
<comment type="caution">
    <text evidence="8">Lacks conserved residue(s) required for the propagation of feature annotation.</text>
</comment>
<keyword evidence="1 8" id="KW-0004">4Fe-4S</keyword>
<dbReference type="AlphaFoldDB" id="A0ABD5WSQ3"/>
<dbReference type="CDD" id="cd01335">
    <property type="entry name" value="Radical_SAM"/>
    <property type="match status" value="1"/>
</dbReference>
<feature type="binding site" evidence="8">
    <location>
        <position position="90"/>
    </location>
    <ligand>
        <name>S-adenosyl-L-methionine</name>
        <dbReference type="ChEBI" id="CHEBI:59789"/>
    </ligand>
</feature>
<evidence type="ECO:0000256" key="1">
    <source>
        <dbReference type="ARBA" id="ARBA00022485"/>
    </source>
</evidence>